<name>A0ABD1EBD3_HYPHA</name>
<comment type="caution">
    <text evidence="2">The sequence shown here is derived from an EMBL/GenBank/DDBJ whole genome shotgun (WGS) entry which is preliminary data.</text>
</comment>
<reference evidence="2 3" key="1">
    <citation type="submission" date="2024-05" db="EMBL/GenBank/DDBJ databases">
        <title>Genetic variation in Jamaican populations of the coffee berry borer (Hypothenemus hampei).</title>
        <authorList>
            <person name="Errbii M."/>
            <person name="Myrie A."/>
        </authorList>
    </citation>
    <scope>NUCLEOTIDE SEQUENCE [LARGE SCALE GENOMIC DNA]</scope>
    <source>
        <strain evidence="2">JA-Hopewell-2020-01-JO</strain>
        <tissue evidence="2">Whole body</tissue>
    </source>
</reference>
<gene>
    <name evidence="2" type="ORF">ABEB36_012478</name>
</gene>
<protein>
    <submittedName>
        <fullName evidence="2">Uncharacterized protein</fullName>
    </submittedName>
</protein>
<proteinExistence type="predicted"/>
<evidence type="ECO:0000256" key="1">
    <source>
        <dbReference type="SAM" id="SignalP"/>
    </source>
</evidence>
<feature type="chain" id="PRO_5044852964" evidence="1">
    <location>
        <begin position="18"/>
        <end position="232"/>
    </location>
</feature>
<dbReference type="AlphaFoldDB" id="A0ABD1EBD3"/>
<sequence>MKLFVILACVTLFSVSASVVDLRNEDEIQDTLDDLINSTINSLIDGLDDPLESNVTFLTFNNVILEGWLNISDLKLGGLKSIVAPIIEVDYELSKPSSVNITIDVSHLDLFCNYDIKVFLGQILPFSSSGNITAQLDTFVINLFTMANVSLIPYKIDNFNQTTIDFTIGKDTFLHVKGEIYGDQEIGEDISEFVDLLVPRIIDFIDINHDRISNVLSPLVQELLDSIFNKAA</sequence>
<dbReference type="EMBL" id="JBDJPC010000009">
    <property type="protein sequence ID" value="KAL1491967.1"/>
    <property type="molecule type" value="Genomic_DNA"/>
</dbReference>
<organism evidence="2 3">
    <name type="scientific">Hypothenemus hampei</name>
    <name type="common">Coffee berry borer</name>
    <dbReference type="NCBI Taxonomy" id="57062"/>
    <lineage>
        <taxon>Eukaryota</taxon>
        <taxon>Metazoa</taxon>
        <taxon>Ecdysozoa</taxon>
        <taxon>Arthropoda</taxon>
        <taxon>Hexapoda</taxon>
        <taxon>Insecta</taxon>
        <taxon>Pterygota</taxon>
        <taxon>Neoptera</taxon>
        <taxon>Endopterygota</taxon>
        <taxon>Coleoptera</taxon>
        <taxon>Polyphaga</taxon>
        <taxon>Cucujiformia</taxon>
        <taxon>Curculionidae</taxon>
        <taxon>Scolytinae</taxon>
        <taxon>Hypothenemus</taxon>
    </lineage>
</organism>
<keyword evidence="3" id="KW-1185">Reference proteome</keyword>
<evidence type="ECO:0000313" key="2">
    <source>
        <dbReference type="EMBL" id="KAL1491967.1"/>
    </source>
</evidence>
<dbReference type="PANTHER" id="PTHR11008">
    <property type="entry name" value="PROTEIN TAKEOUT-LIKE PROTEIN"/>
    <property type="match status" value="1"/>
</dbReference>
<dbReference type="InterPro" id="IPR038606">
    <property type="entry name" value="To_sf"/>
</dbReference>
<feature type="signal peptide" evidence="1">
    <location>
        <begin position="1"/>
        <end position="17"/>
    </location>
</feature>
<dbReference type="Proteomes" id="UP001566132">
    <property type="component" value="Unassembled WGS sequence"/>
</dbReference>
<evidence type="ECO:0000313" key="3">
    <source>
        <dbReference type="Proteomes" id="UP001566132"/>
    </source>
</evidence>
<dbReference type="Gene3D" id="3.15.10.30">
    <property type="entry name" value="Haemolymph juvenile hormone binding protein"/>
    <property type="match status" value="1"/>
</dbReference>
<dbReference type="PANTHER" id="PTHR11008:SF29">
    <property type="entry name" value="IP17226P"/>
    <property type="match status" value="1"/>
</dbReference>
<accession>A0ABD1EBD3</accession>
<keyword evidence="1" id="KW-0732">Signal</keyword>